<sequence>MLFFSLPEDAWDSHRKANRPVRYNTLLLGTPQKHHSGAPLYPLRIPLGDTNNHVYPVHASAIRMYLLDKKVKPFGDATQPFLTVPLLSFPDESWGIECSLNFGAHSMATQFPYVNKTLAEFERGVRNQLLLGHVHRALCRKSVKQIWAFGPEEITGYDTLLW</sequence>
<dbReference type="Proteomes" id="UP000192596">
    <property type="component" value="Unassembled WGS sequence"/>
</dbReference>
<evidence type="ECO:0000313" key="2">
    <source>
        <dbReference type="Proteomes" id="UP000192596"/>
    </source>
</evidence>
<dbReference type="AlphaFoldDB" id="A0A1V8SEE0"/>
<organism evidence="1 2">
    <name type="scientific">Cryoendolithus antarcticus</name>
    <dbReference type="NCBI Taxonomy" id="1507870"/>
    <lineage>
        <taxon>Eukaryota</taxon>
        <taxon>Fungi</taxon>
        <taxon>Dikarya</taxon>
        <taxon>Ascomycota</taxon>
        <taxon>Pezizomycotina</taxon>
        <taxon>Dothideomycetes</taxon>
        <taxon>Dothideomycetidae</taxon>
        <taxon>Cladosporiales</taxon>
        <taxon>Cladosporiaceae</taxon>
        <taxon>Cryoendolithus</taxon>
    </lineage>
</organism>
<evidence type="ECO:0000313" key="1">
    <source>
        <dbReference type="EMBL" id="OQN97515.1"/>
    </source>
</evidence>
<keyword evidence="2" id="KW-1185">Reference proteome</keyword>
<dbReference type="InParanoid" id="A0A1V8SEE0"/>
<accession>A0A1V8SEE0</accession>
<dbReference type="EMBL" id="NAJO01000053">
    <property type="protein sequence ID" value="OQN97515.1"/>
    <property type="molecule type" value="Genomic_DNA"/>
</dbReference>
<comment type="caution">
    <text evidence="1">The sequence shown here is derived from an EMBL/GenBank/DDBJ whole genome shotgun (WGS) entry which is preliminary data.</text>
</comment>
<proteinExistence type="predicted"/>
<reference evidence="2" key="1">
    <citation type="submission" date="2017-03" db="EMBL/GenBank/DDBJ databases">
        <title>Genomes of endolithic fungi from Antarctica.</title>
        <authorList>
            <person name="Coleine C."/>
            <person name="Masonjones S."/>
            <person name="Stajich J.E."/>
        </authorList>
    </citation>
    <scope>NUCLEOTIDE SEQUENCE [LARGE SCALE GENOMIC DNA]</scope>
    <source>
        <strain evidence="2">CCFEE 5527</strain>
    </source>
</reference>
<name>A0A1V8SEE0_9PEZI</name>
<gene>
    <name evidence="1" type="ORF">B0A48_16668</name>
</gene>
<protein>
    <submittedName>
        <fullName evidence="1">Uncharacterized protein</fullName>
    </submittedName>
</protein>